<dbReference type="Gene3D" id="3.40.30.10">
    <property type="entry name" value="Glutaredoxin"/>
    <property type="match status" value="1"/>
</dbReference>
<organism evidence="10 12">
    <name type="scientific">Thalassovita autumnalis</name>
    <dbReference type="NCBI Taxonomy" id="2072972"/>
    <lineage>
        <taxon>Bacteria</taxon>
        <taxon>Pseudomonadati</taxon>
        <taxon>Pseudomonadota</taxon>
        <taxon>Alphaproteobacteria</taxon>
        <taxon>Rhodobacterales</taxon>
        <taxon>Roseobacteraceae</taxon>
        <taxon>Thalassovita</taxon>
    </lineage>
</organism>
<evidence type="ECO:0000313" key="11">
    <source>
        <dbReference type="Proteomes" id="UP000051086"/>
    </source>
</evidence>
<dbReference type="OrthoDB" id="9780340at2"/>
<reference evidence="9 11" key="2">
    <citation type="submission" date="2015-09" db="EMBL/GenBank/DDBJ databases">
        <authorList>
            <person name="Rodrigo-Torres L."/>
            <person name="Arahal D.R."/>
        </authorList>
    </citation>
    <scope>NUCLEOTIDE SEQUENCE [LARGE SCALE GENOMIC DNA]</scope>
    <source>
        <strain evidence="9 11">CECT 5118</strain>
    </source>
</reference>
<feature type="signal peptide" evidence="7">
    <location>
        <begin position="1"/>
        <end position="21"/>
    </location>
</feature>
<evidence type="ECO:0000313" key="12">
    <source>
        <dbReference type="Proteomes" id="UP000051887"/>
    </source>
</evidence>
<evidence type="ECO:0000256" key="5">
    <source>
        <dbReference type="ARBA" id="ARBA00023157"/>
    </source>
</evidence>
<keyword evidence="5" id="KW-1015">Disulfide bond</keyword>
<evidence type="ECO:0000256" key="1">
    <source>
        <dbReference type="ARBA" id="ARBA00003565"/>
    </source>
</evidence>
<name>A0A0N7LXF8_9RHOB</name>
<evidence type="ECO:0000313" key="9">
    <source>
        <dbReference type="EMBL" id="CUH63615.1"/>
    </source>
</evidence>
<feature type="chain" id="PRO_5015167953" evidence="7">
    <location>
        <begin position="22"/>
        <end position="219"/>
    </location>
</feature>
<comment type="function">
    <text evidence="1">May be required for disulfide bond formation in some proteins.</text>
</comment>
<dbReference type="InterPro" id="IPR013766">
    <property type="entry name" value="Thioredoxin_domain"/>
</dbReference>
<reference evidence="10 12" key="1">
    <citation type="submission" date="2015-09" db="EMBL/GenBank/DDBJ databases">
        <authorList>
            <consortium name="Swine Surveillance"/>
        </authorList>
    </citation>
    <scope>NUCLEOTIDE SEQUENCE [LARGE SCALE GENOMIC DNA]</scope>
    <source>
        <strain evidence="10 12">5120</strain>
    </source>
</reference>
<evidence type="ECO:0000256" key="2">
    <source>
        <dbReference type="ARBA" id="ARBA00005791"/>
    </source>
</evidence>
<dbReference type="InterPro" id="IPR036249">
    <property type="entry name" value="Thioredoxin-like_sf"/>
</dbReference>
<dbReference type="Proteomes" id="UP000051887">
    <property type="component" value="Unassembled WGS sequence"/>
</dbReference>
<dbReference type="PROSITE" id="PS51352">
    <property type="entry name" value="THIOREDOXIN_2"/>
    <property type="match status" value="1"/>
</dbReference>
<dbReference type="PANTHER" id="PTHR13887">
    <property type="entry name" value="GLUTATHIONE S-TRANSFERASE KAPPA"/>
    <property type="match status" value="1"/>
</dbReference>
<dbReference type="EMBL" id="CYSB01000008">
    <property type="protein sequence ID" value="CUH63615.1"/>
    <property type="molecule type" value="Genomic_DNA"/>
</dbReference>
<dbReference type="Pfam" id="PF13462">
    <property type="entry name" value="Thioredoxin_4"/>
    <property type="match status" value="1"/>
</dbReference>
<dbReference type="InterPro" id="IPR012336">
    <property type="entry name" value="Thioredoxin-like_fold"/>
</dbReference>
<keyword evidence="11" id="KW-1185">Reference proteome</keyword>
<comment type="similarity">
    <text evidence="2">Belongs to the thioredoxin family. DsbA subfamily.</text>
</comment>
<dbReference type="AlphaFoldDB" id="A0A0N7LXF8"/>
<feature type="domain" description="Thioredoxin" evidence="8">
    <location>
        <begin position="23"/>
        <end position="215"/>
    </location>
</feature>
<proteinExistence type="inferred from homology"/>
<accession>A0A0N7LXF8</accession>
<evidence type="ECO:0000259" key="8">
    <source>
        <dbReference type="PROSITE" id="PS51352"/>
    </source>
</evidence>
<dbReference type="Proteomes" id="UP000051086">
    <property type="component" value="Unassembled WGS sequence"/>
</dbReference>
<dbReference type="GO" id="GO:0016491">
    <property type="term" value="F:oxidoreductase activity"/>
    <property type="evidence" value="ECO:0007669"/>
    <property type="project" value="UniProtKB-KW"/>
</dbReference>
<dbReference type="SUPFAM" id="SSF52833">
    <property type="entry name" value="Thioredoxin-like"/>
    <property type="match status" value="1"/>
</dbReference>
<evidence type="ECO:0000313" key="10">
    <source>
        <dbReference type="EMBL" id="CUH71783.1"/>
    </source>
</evidence>
<evidence type="ECO:0000256" key="7">
    <source>
        <dbReference type="SAM" id="SignalP"/>
    </source>
</evidence>
<dbReference type="EMBL" id="CYSC01000026">
    <property type="protein sequence ID" value="CUH71783.1"/>
    <property type="molecule type" value="Genomic_DNA"/>
</dbReference>
<evidence type="ECO:0000256" key="6">
    <source>
        <dbReference type="ARBA" id="ARBA00023284"/>
    </source>
</evidence>
<sequence length="219" mass="23716">MKSKSIVLVALAAGLAIFAAAAWNQSRTAPVAVVEPLQSEQTEALMRPYSPIMGPEDAPVTIVEFFDPACEACRAFYPIIKDIMAEHGDQVRVVLRYTPFHGPASEEAIRVMEAARMQGVFIPVKEAILEQQPRWASHGEPAPGLLLSIAEQAGLDVEAAQDQMRAPQTVAILNQDRADVETMEIRGTPTFFVNGKPLDPFGADELRALVAAEVAAHES</sequence>
<keyword evidence="6" id="KW-0676">Redox-active center</keyword>
<evidence type="ECO:0000256" key="4">
    <source>
        <dbReference type="ARBA" id="ARBA00023002"/>
    </source>
</evidence>
<dbReference type="PANTHER" id="PTHR13887:SF14">
    <property type="entry name" value="DISULFIDE BOND FORMATION PROTEIN D"/>
    <property type="match status" value="1"/>
</dbReference>
<keyword evidence="4" id="KW-0560">Oxidoreductase</keyword>
<evidence type="ECO:0000256" key="3">
    <source>
        <dbReference type="ARBA" id="ARBA00022729"/>
    </source>
</evidence>
<keyword evidence="3 7" id="KW-0732">Signal</keyword>
<gene>
    <name evidence="10" type="primary">bdbD_3</name>
    <name evidence="9" type="synonym">bdbD_1</name>
    <name evidence="9" type="ORF">TL5118_00537</name>
    <name evidence="10" type="ORF">TL5120_01573</name>
</gene>
<dbReference type="RefSeq" id="WP_025054187.1">
    <property type="nucleotide sequence ID" value="NZ_CYSB01000008.1"/>
</dbReference>
<protein>
    <submittedName>
        <fullName evidence="10">Thiol-disulfide oxidoreductase D</fullName>
    </submittedName>
</protein>